<evidence type="ECO:0000256" key="4">
    <source>
        <dbReference type="ARBA" id="ARBA00023128"/>
    </source>
</evidence>
<evidence type="ECO:0000256" key="3">
    <source>
        <dbReference type="ARBA" id="ARBA00022801"/>
    </source>
</evidence>
<keyword evidence="4" id="KW-0496">Mitochondrion</keyword>
<dbReference type="InterPro" id="IPR000223">
    <property type="entry name" value="Pept_S26A_signal_pept_1"/>
</dbReference>
<dbReference type="PANTHER" id="PTHR12383">
    <property type="entry name" value="PROTEASE FAMILY S26 MITOCHONDRIAL INNER MEMBRANE PROTEASE-RELATED"/>
    <property type="match status" value="1"/>
</dbReference>
<gene>
    <name evidence="11" type="ORF">JCGZ_04581</name>
</gene>
<evidence type="ECO:0000256" key="2">
    <source>
        <dbReference type="ARBA" id="ARBA00022792"/>
    </source>
</evidence>
<dbReference type="EMBL" id="KK914370">
    <property type="protein sequence ID" value="KDP37938.1"/>
    <property type="molecule type" value="Genomic_DNA"/>
</dbReference>
<feature type="active site" evidence="9">
    <location>
        <position position="91"/>
    </location>
</feature>
<keyword evidence="2" id="KW-0999">Mitochondrion inner membrane</keyword>
<evidence type="ECO:0000256" key="1">
    <source>
        <dbReference type="ARBA" id="ARBA00004273"/>
    </source>
</evidence>
<dbReference type="GO" id="GO:0042720">
    <property type="term" value="C:mitochondrial inner membrane peptidase complex"/>
    <property type="evidence" value="ECO:0007669"/>
    <property type="project" value="TreeGrafter"/>
</dbReference>
<dbReference type="InterPro" id="IPR052064">
    <property type="entry name" value="Mito_IMP1_subunit"/>
</dbReference>
<dbReference type="PROSITE" id="PS00761">
    <property type="entry name" value="SPASE_I_3"/>
    <property type="match status" value="1"/>
</dbReference>
<dbReference type="GO" id="GO:0004252">
    <property type="term" value="F:serine-type endopeptidase activity"/>
    <property type="evidence" value="ECO:0007669"/>
    <property type="project" value="InterPro"/>
</dbReference>
<feature type="domain" description="Peptidase S26" evidence="10">
    <location>
        <begin position="114"/>
        <end position="153"/>
    </location>
</feature>
<evidence type="ECO:0000256" key="6">
    <source>
        <dbReference type="ARBA" id="ARBA00038445"/>
    </source>
</evidence>
<evidence type="ECO:0000256" key="5">
    <source>
        <dbReference type="ARBA" id="ARBA00023136"/>
    </source>
</evidence>
<feature type="active site" evidence="9">
    <location>
        <position position="47"/>
    </location>
</feature>
<dbReference type="InterPro" id="IPR019533">
    <property type="entry name" value="Peptidase_S26"/>
</dbReference>
<comment type="similarity">
    <text evidence="6">Belongs to the peptidase S26 family. IMP1 subfamily.</text>
</comment>
<dbReference type="Proteomes" id="UP000027138">
    <property type="component" value="Unassembled WGS sequence"/>
</dbReference>
<evidence type="ECO:0000256" key="7">
    <source>
        <dbReference type="ARBA" id="ARBA00054895"/>
    </source>
</evidence>
<protein>
    <recommendedName>
        <fullName evidence="10">Peptidase S26 domain-containing protein</fullName>
    </recommendedName>
</protein>
<sequence length="181" mass="20436">MSLRNLQLWKSFAKEALDVSVLLGKFFCCLHITNTYICTVALTYGPSMLPTLNLTGDLVLAERISPRIGKVGHGDIVLVESPIKPKRVVTKRVIGMEGDRISYIVDPANSDETKTVVVPKGHVWVEGDNKYDSTDSRVFGAVPYGLLQAKVFCRILDHWEKEQYKGMFFLRFGCWSEGHIW</sequence>
<dbReference type="PANTHER" id="PTHR12383:SF30">
    <property type="entry name" value="MITOCHONDRIAL INNER MEMBRANE PROTEASE SUBUNIT 1-LIKE"/>
    <property type="match status" value="1"/>
</dbReference>
<proteinExistence type="inferred from homology"/>
<dbReference type="STRING" id="180498.A0A067KSF4"/>
<feature type="domain" description="Peptidase S26" evidence="10">
    <location>
        <begin position="27"/>
        <end position="103"/>
    </location>
</feature>
<evidence type="ECO:0000313" key="12">
    <source>
        <dbReference type="Proteomes" id="UP000027138"/>
    </source>
</evidence>
<comment type="subunit">
    <text evidence="8">Heterodimer of 2 subunits, IMP1A/B and IMP12.</text>
</comment>
<dbReference type="CDD" id="cd06530">
    <property type="entry name" value="S26_SPase_I"/>
    <property type="match status" value="1"/>
</dbReference>
<comment type="function">
    <text evidence="7">Catalyzes the removal of transit peptides required for the targeting of proteins from the mitochondrial matrix, across the inner membrane, into the inter-membrane space.</text>
</comment>
<keyword evidence="3" id="KW-0378">Hydrolase</keyword>
<name>A0A067KSF4_JATCU</name>
<dbReference type="Pfam" id="PF10502">
    <property type="entry name" value="Peptidase_S26"/>
    <property type="match status" value="2"/>
</dbReference>
<accession>A0A067KSF4</accession>
<dbReference type="InterPro" id="IPR019758">
    <property type="entry name" value="Pept_S26A_signal_pept_1_CS"/>
</dbReference>
<evidence type="ECO:0000313" key="11">
    <source>
        <dbReference type="EMBL" id="KDP37938.1"/>
    </source>
</evidence>
<evidence type="ECO:0000256" key="8">
    <source>
        <dbReference type="ARBA" id="ARBA00064368"/>
    </source>
</evidence>
<dbReference type="GO" id="GO:0006465">
    <property type="term" value="P:signal peptide processing"/>
    <property type="evidence" value="ECO:0007669"/>
    <property type="project" value="InterPro"/>
</dbReference>
<dbReference type="Gene3D" id="2.10.109.10">
    <property type="entry name" value="Umud Fragment, subunit A"/>
    <property type="match status" value="1"/>
</dbReference>
<comment type="subcellular location">
    <subcellularLocation>
        <location evidence="1">Mitochondrion inner membrane</location>
    </subcellularLocation>
</comment>
<evidence type="ECO:0000259" key="10">
    <source>
        <dbReference type="Pfam" id="PF10502"/>
    </source>
</evidence>
<keyword evidence="12" id="KW-1185">Reference proteome</keyword>
<organism evidence="11 12">
    <name type="scientific">Jatropha curcas</name>
    <name type="common">Barbados nut</name>
    <dbReference type="NCBI Taxonomy" id="180498"/>
    <lineage>
        <taxon>Eukaryota</taxon>
        <taxon>Viridiplantae</taxon>
        <taxon>Streptophyta</taxon>
        <taxon>Embryophyta</taxon>
        <taxon>Tracheophyta</taxon>
        <taxon>Spermatophyta</taxon>
        <taxon>Magnoliopsida</taxon>
        <taxon>eudicotyledons</taxon>
        <taxon>Gunneridae</taxon>
        <taxon>Pentapetalae</taxon>
        <taxon>rosids</taxon>
        <taxon>fabids</taxon>
        <taxon>Malpighiales</taxon>
        <taxon>Euphorbiaceae</taxon>
        <taxon>Crotonoideae</taxon>
        <taxon>Jatropheae</taxon>
        <taxon>Jatropha</taxon>
    </lineage>
</organism>
<keyword evidence="5" id="KW-0472">Membrane</keyword>
<dbReference type="FunFam" id="2.10.109.10:FF:000014">
    <property type="entry name" value="Inner membrane protease subunit 1"/>
    <property type="match status" value="1"/>
</dbReference>
<dbReference type="SUPFAM" id="SSF51306">
    <property type="entry name" value="LexA/Signal peptidase"/>
    <property type="match status" value="1"/>
</dbReference>
<reference evidence="11 12" key="1">
    <citation type="journal article" date="2014" name="PLoS ONE">
        <title>Global Analysis of Gene Expression Profiles in Physic Nut (Jatropha curcas L.) Seedlings Exposed to Salt Stress.</title>
        <authorList>
            <person name="Zhang L."/>
            <person name="Zhang C."/>
            <person name="Wu P."/>
            <person name="Chen Y."/>
            <person name="Li M."/>
            <person name="Jiang H."/>
            <person name="Wu G."/>
        </authorList>
    </citation>
    <scope>NUCLEOTIDE SEQUENCE [LARGE SCALE GENOMIC DNA]</scope>
    <source>
        <strain evidence="12">cv. GZQX0401</strain>
        <tissue evidence="11">Young leaves</tissue>
    </source>
</reference>
<dbReference type="OrthoDB" id="308440at2759"/>
<dbReference type="PRINTS" id="PR00727">
    <property type="entry name" value="LEADERPTASE"/>
</dbReference>
<dbReference type="AlphaFoldDB" id="A0A067KSF4"/>
<evidence type="ECO:0000256" key="9">
    <source>
        <dbReference type="PIRSR" id="PIRSR600223-1"/>
    </source>
</evidence>
<dbReference type="GO" id="GO:0006627">
    <property type="term" value="P:protein processing involved in protein targeting to mitochondrion"/>
    <property type="evidence" value="ECO:0007669"/>
    <property type="project" value="TreeGrafter"/>
</dbReference>
<dbReference type="InterPro" id="IPR036286">
    <property type="entry name" value="LexA/Signal_pep-like_sf"/>
</dbReference>